<keyword evidence="1" id="KW-0732">Signal</keyword>
<keyword evidence="2" id="KW-0812">Transmembrane</keyword>
<keyword evidence="3" id="KW-0675">Receptor</keyword>
<keyword evidence="2" id="KW-1134">Transmembrane beta strand</keyword>
<accession>A0A0P0GDB5</accession>
<proteinExistence type="inferred from homology"/>
<evidence type="ECO:0000256" key="2">
    <source>
        <dbReference type="PROSITE-ProRule" id="PRU01360"/>
    </source>
</evidence>
<dbReference type="AlphaFoldDB" id="A0A0P0GDB5"/>
<dbReference type="PANTHER" id="PTHR30069">
    <property type="entry name" value="TONB-DEPENDENT OUTER MEMBRANE RECEPTOR"/>
    <property type="match status" value="1"/>
</dbReference>
<dbReference type="EMBL" id="CP012801">
    <property type="protein sequence ID" value="ALJ58917.1"/>
    <property type="molecule type" value="Genomic_DNA"/>
</dbReference>
<dbReference type="Gene3D" id="2.60.40.1120">
    <property type="entry name" value="Carboxypeptidase-like, regulatory domain"/>
    <property type="match status" value="1"/>
</dbReference>
<dbReference type="RefSeq" id="WP_029427877.1">
    <property type="nucleotide sequence ID" value="NZ_CP012801.1"/>
</dbReference>
<dbReference type="PROSITE" id="PS52016">
    <property type="entry name" value="TONB_DEPENDENT_REC_3"/>
    <property type="match status" value="1"/>
</dbReference>
<dbReference type="NCBIfam" id="TIGR04056">
    <property type="entry name" value="OMP_RagA_SusC"/>
    <property type="match status" value="1"/>
</dbReference>
<dbReference type="GeneID" id="66306897"/>
<protein>
    <submittedName>
        <fullName evidence="3">TonB-dependent Receptor Plug Domain protein</fullName>
    </submittedName>
</protein>
<dbReference type="InterPro" id="IPR012910">
    <property type="entry name" value="Plug_dom"/>
</dbReference>
<dbReference type="InterPro" id="IPR008969">
    <property type="entry name" value="CarboxyPept-like_regulatory"/>
</dbReference>
<evidence type="ECO:0000313" key="4">
    <source>
        <dbReference type="Proteomes" id="UP000061809"/>
    </source>
</evidence>
<evidence type="ECO:0000313" key="3">
    <source>
        <dbReference type="EMBL" id="ALJ58917.1"/>
    </source>
</evidence>
<dbReference type="PROSITE" id="PS00018">
    <property type="entry name" value="EF_HAND_1"/>
    <property type="match status" value="1"/>
</dbReference>
<evidence type="ECO:0000256" key="1">
    <source>
        <dbReference type="ARBA" id="ARBA00022729"/>
    </source>
</evidence>
<sequence length="1006" mass="112272">MKKYKIIVLAMLACVSLKSWAQEEGNIAGKVVDKLGNPIEGVLISVENNPLVQATTDRNGKFEIIADHTKRLQVRTGRDDTKIVPVADGKDLTIVMDFSSEKVNYGFGLNQTNAESTGAVSTVYADQIDNRSTFNVGNALYGNVTGLYTMQKTGNVWDQISSMAIRGQKTLNDKNGILLLVDGLERDNGYQALNYISPEEVESVSILRDAAAVALYGFRGVNGVVNIVTKRGKYKSREINFSYDHGFNSQTRIPKMADASTYANAINEALANDGKSARYSQNELNAFKSGKYPYLYPNVNWMDEVFRDQGTTDIATLTFRGGSTKMRYFTMLNLQNNRGFIKNANSNDGYSTQDKYSRANFRSNLDIDLTTKTRLQANISGVLNEFSRPSSSGDNLIGKLYTVPSAAFPIKTEKGLWGGNSTWNGDYNPVYLAQGHGYTKGHTRALYADMLLRQDLSSITKGLGGSVRIGYDNLASYWEDHRRSEKYGMQSVTQWTNGEPSAFTDFEGGSVGTSESSKLDWQYRSLNFQANVDWNRNFGKHDLYSMLLYTYKYDDRNGVNVTLFTQNAGWYTHYGYDNRYFADFTLMFSASNKLDPNSRWLPAPTVGLSWVISNEAFMKNQNVIDFMKLRASFGIINTDNTPADGYWLNKMGGGGSYPVIGGSNFGDGDGGWSEGRLPSLNGVLEKAYKYNVGLDMSLLKGLTFTIDGFYERRSDIWVSASGQNSAVLGVDGAYKNAGIVDSWGTEMGLDYNKRIGDFQLRLGGTFSFNRSEIIENLEEPKAYEYLSAKGKSVGQIWGLQAIGHFVDQADIDNSTPQQFGPVKPGDIKYKDVNNDGVINSNDMIPMGYNSVWPEIYYGFNVGLEWKGLGFNAYFQGVGNYTAWLTSSVYRPLINNTSISQYAYENRWTPENPNARFPRLTTENVENNTQSSSVWLQDRSFLKLRNCEVYYKIPSAWLNKIKMKTAKVYVRGTDLFSIDKIDLTDPEAIGDVYPATRSIHIGLSLGL</sequence>
<gene>
    <name evidence="3" type="ORF">BcellWH2_01664</name>
</gene>
<dbReference type="SUPFAM" id="SSF49464">
    <property type="entry name" value="Carboxypeptidase regulatory domain-like"/>
    <property type="match status" value="1"/>
</dbReference>
<reference evidence="3 4" key="1">
    <citation type="journal article" date="2015" name="Science">
        <title>Genetic determinants of in vivo fitness and diet responsiveness in multiple human gut Bacteroides.</title>
        <authorList>
            <person name="Wu M."/>
            <person name="McNulty N.P."/>
            <person name="Rodionov D.A."/>
            <person name="Khoroshkin M.S."/>
            <person name="Griffin N.W."/>
            <person name="Cheng J."/>
            <person name="Latreille P."/>
            <person name="Kerstetter R.A."/>
            <person name="Terrapon N."/>
            <person name="Henrissat B."/>
            <person name="Osterman A.L."/>
            <person name="Gordon J.I."/>
        </authorList>
    </citation>
    <scope>NUCLEOTIDE SEQUENCE [LARGE SCALE GENOMIC DNA]</scope>
    <source>
        <strain evidence="3 4">WH2</strain>
    </source>
</reference>
<dbReference type="InterPro" id="IPR037066">
    <property type="entry name" value="Plug_dom_sf"/>
</dbReference>
<keyword evidence="2" id="KW-0998">Cell outer membrane</keyword>
<dbReference type="InterPro" id="IPR023996">
    <property type="entry name" value="TonB-dep_OMP_SusC/RagA"/>
</dbReference>
<dbReference type="PATRIC" id="fig|246787.4.peg.1712"/>
<dbReference type="Proteomes" id="UP000061809">
    <property type="component" value="Chromosome"/>
</dbReference>
<dbReference type="GO" id="GO:0015344">
    <property type="term" value="F:siderophore uptake transmembrane transporter activity"/>
    <property type="evidence" value="ECO:0007669"/>
    <property type="project" value="TreeGrafter"/>
</dbReference>
<keyword evidence="2" id="KW-0813">Transport</keyword>
<dbReference type="InterPro" id="IPR039426">
    <property type="entry name" value="TonB-dep_rcpt-like"/>
</dbReference>
<dbReference type="Gene3D" id="2.170.130.10">
    <property type="entry name" value="TonB-dependent receptor, plug domain"/>
    <property type="match status" value="1"/>
</dbReference>
<dbReference type="PANTHER" id="PTHR30069:SF29">
    <property type="entry name" value="HEMOGLOBIN AND HEMOGLOBIN-HAPTOGLOBIN-BINDING PROTEIN 1-RELATED"/>
    <property type="match status" value="1"/>
</dbReference>
<dbReference type="InterPro" id="IPR018247">
    <property type="entry name" value="EF_Hand_1_Ca_BS"/>
</dbReference>
<name>A0A0P0GDB5_9BACE</name>
<dbReference type="Pfam" id="PF07715">
    <property type="entry name" value="Plug"/>
    <property type="match status" value="1"/>
</dbReference>
<comment type="similarity">
    <text evidence="2">Belongs to the TonB-dependent receptor family.</text>
</comment>
<dbReference type="GO" id="GO:0044718">
    <property type="term" value="P:siderophore transmembrane transport"/>
    <property type="evidence" value="ECO:0007669"/>
    <property type="project" value="TreeGrafter"/>
</dbReference>
<organism evidence="3 4">
    <name type="scientific">Bacteroides cellulosilyticus</name>
    <dbReference type="NCBI Taxonomy" id="246787"/>
    <lineage>
        <taxon>Bacteria</taxon>
        <taxon>Pseudomonadati</taxon>
        <taxon>Bacteroidota</taxon>
        <taxon>Bacteroidia</taxon>
        <taxon>Bacteroidales</taxon>
        <taxon>Bacteroidaceae</taxon>
        <taxon>Bacteroides</taxon>
    </lineage>
</organism>
<dbReference type="KEGG" id="bcel:BcellWH2_01664"/>
<comment type="subcellular location">
    <subcellularLocation>
        <location evidence="2">Cell outer membrane</location>
        <topology evidence="2">Multi-pass membrane protein</topology>
    </subcellularLocation>
</comment>
<keyword evidence="2" id="KW-0472">Membrane</keyword>
<dbReference type="SUPFAM" id="SSF56935">
    <property type="entry name" value="Porins"/>
    <property type="match status" value="1"/>
</dbReference>
<dbReference type="GO" id="GO:0009279">
    <property type="term" value="C:cell outer membrane"/>
    <property type="evidence" value="ECO:0007669"/>
    <property type="project" value="UniProtKB-SubCell"/>
</dbReference>